<evidence type="ECO:0000313" key="2">
    <source>
        <dbReference type="EMBL" id="PIV07084.1"/>
    </source>
</evidence>
<dbReference type="Gene3D" id="3.30.420.10">
    <property type="entry name" value="Ribonuclease H-like superfamily/Ribonuclease H"/>
    <property type="match status" value="1"/>
</dbReference>
<accession>A0A2M7BNN0</accession>
<gene>
    <name evidence="2" type="ORF">COS53_03135</name>
</gene>
<dbReference type="InterPro" id="IPR036397">
    <property type="entry name" value="RNaseH_sf"/>
</dbReference>
<dbReference type="GO" id="GO:0015074">
    <property type="term" value="P:DNA integration"/>
    <property type="evidence" value="ECO:0007669"/>
    <property type="project" value="InterPro"/>
</dbReference>
<dbReference type="GO" id="GO:0003676">
    <property type="term" value="F:nucleic acid binding"/>
    <property type="evidence" value="ECO:0007669"/>
    <property type="project" value="InterPro"/>
</dbReference>
<dbReference type="PROSITE" id="PS50994">
    <property type="entry name" value="INTEGRASE"/>
    <property type="match status" value="1"/>
</dbReference>
<proteinExistence type="predicted"/>
<organism evidence="2 3">
    <name type="scientific">Candidatus Shapirobacteria bacterium CG03_land_8_20_14_0_80_35_14</name>
    <dbReference type="NCBI Taxonomy" id="1974878"/>
    <lineage>
        <taxon>Bacteria</taxon>
        <taxon>Candidatus Shapironibacteriota</taxon>
    </lineage>
</organism>
<dbReference type="EMBL" id="PEVB01000085">
    <property type="protein sequence ID" value="PIV07084.1"/>
    <property type="molecule type" value="Genomic_DNA"/>
</dbReference>
<comment type="caution">
    <text evidence="2">The sequence shown here is derived from an EMBL/GenBank/DDBJ whole genome shotgun (WGS) entry which is preliminary data.</text>
</comment>
<protein>
    <recommendedName>
        <fullName evidence="1">Integrase catalytic domain-containing protein</fullName>
    </recommendedName>
</protein>
<sequence length="361" mass="42820">MNQNNVGEKTTLHYTFGKIQGYKEVSKMLPSLRKFNQSEVGKERWRIINYYDHYGGKATKDAFNVDRKLIYVWKQRLRLNKQKPSSLVPIPTTPKTKRQMEVDLKIINFIKNLREKHYRLGKEKIKVLLDKYCDSIGINSIAESTIGKVIKRNNLFFSKANYRIYHNPASGWAKKRHKTKRLRIKKSPRYTESGHIIADTIERVTNGVKDYFYCALDHQLKIGLALNYKTKTSTNMVDFYHHFKSFYPLNIINWQSDNGGENLDKFEDQLTQDKVPHYFSYPRCPKINAVIERFNRTFQEDFVDQNLDVIRDKPEFNRRLSDYIIWYNTERPHKTLGLKSPINYLIENHLMSNKSVTYTKI</sequence>
<reference evidence="3" key="1">
    <citation type="submission" date="2017-09" db="EMBL/GenBank/DDBJ databases">
        <title>Depth-based differentiation of microbial function through sediment-hosted aquifers and enrichment of novel symbionts in the deep terrestrial subsurface.</title>
        <authorList>
            <person name="Probst A.J."/>
            <person name="Ladd B."/>
            <person name="Jarett J.K."/>
            <person name="Geller-Mcgrath D.E."/>
            <person name="Sieber C.M.K."/>
            <person name="Emerson J.B."/>
            <person name="Anantharaman K."/>
            <person name="Thomas B.C."/>
            <person name="Malmstrom R."/>
            <person name="Stieglmeier M."/>
            <person name="Klingl A."/>
            <person name="Woyke T."/>
            <person name="Ryan C.M."/>
            <person name="Banfield J.F."/>
        </authorList>
    </citation>
    <scope>NUCLEOTIDE SEQUENCE [LARGE SCALE GENOMIC DNA]</scope>
</reference>
<name>A0A2M7BNN0_9BACT</name>
<dbReference type="SUPFAM" id="SSF53098">
    <property type="entry name" value="Ribonuclease H-like"/>
    <property type="match status" value="1"/>
</dbReference>
<evidence type="ECO:0000259" key="1">
    <source>
        <dbReference type="PROSITE" id="PS50994"/>
    </source>
</evidence>
<dbReference type="AlphaFoldDB" id="A0A2M7BNN0"/>
<dbReference type="InterPro" id="IPR001584">
    <property type="entry name" value="Integrase_cat-core"/>
</dbReference>
<dbReference type="Proteomes" id="UP000229191">
    <property type="component" value="Unassembled WGS sequence"/>
</dbReference>
<dbReference type="InterPro" id="IPR012337">
    <property type="entry name" value="RNaseH-like_sf"/>
</dbReference>
<evidence type="ECO:0000313" key="3">
    <source>
        <dbReference type="Proteomes" id="UP000229191"/>
    </source>
</evidence>
<feature type="domain" description="Integrase catalytic" evidence="1">
    <location>
        <begin position="184"/>
        <end position="349"/>
    </location>
</feature>
<dbReference type="Pfam" id="PF13683">
    <property type="entry name" value="rve_3"/>
    <property type="match status" value="1"/>
</dbReference>